<name>A0A0G1CFG5_9BACT</name>
<feature type="coiled-coil region" evidence="3">
    <location>
        <begin position="113"/>
        <end position="176"/>
    </location>
</feature>
<organism evidence="5 6">
    <name type="scientific">Candidatus Giovannonibacteria bacterium GW2011_GWF2_42_19</name>
    <dbReference type="NCBI Taxonomy" id="1618659"/>
    <lineage>
        <taxon>Bacteria</taxon>
        <taxon>Candidatus Giovannoniibacteriota</taxon>
    </lineage>
</organism>
<evidence type="ECO:0000259" key="4">
    <source>
        <dbReference type="Pfam" id="PF01765"/>
    </source>
</evidence>
<gene>
    <name evidence="5" type="ORF">UV11_C0010G0029</name>
</gene>
<dbReference type="Pfam" id="PF01765">
    <property type="entry name" value="RRF"/>
    <property type="match status" value="1"/>
</dbReference>
<dbReference type="AlphaFoldDB" id="A0A0G1CFG5"/>
<feature type="domain" description="Ribosome recycling factor" evidence="4">
    <location>
        <begin position="20"/>
        <end position="182"/>
    </location>
</feature>
<evidence type="ECO:0000256" key="3">
    <source>
        <dbReference type="SAM" id="Coils"/>
    </source>
</evidence>
<keyword evidence="3" id="KW-0175">Coiled coil</keyword>
<dbReference type="PANTHER" id="PTHR20982">
    <property type="entry name" value="RIBOSOME RECYCLING FACTOR"/>
    <property type="match status" value="1"/>
</dbReference>
<dbReference type="GO" id="GO:0043023">
    <property type="term" value="F:ribosomal large subunit binding"/>
    <property type="evidence" value="ECO:0007669"/>
    <property type="project" value="TreeGrafter"/>
</dbReference>
<proteinExistence type="inferred from homology"/>
<dbReference type="STRING" id="1618659.UV11_C0010G0029"/>
<dbReference type="FunFam" id="3.30.1360.40:FF:000001">
    <property type="entry name" value="Ribosome-recycling factor"/>
    <property type="match status" value="1"/>
</dbReference>
<dbReference type="InterPro" id="IPR023584">
    <property type="entry name" value="Ribosome_recyc_fac_dom"/>
</dbReference>
<accession>A0A0G1CFG5</accession>
<dbReference type="InterPro" id="IPR036191">
    <property type="entry name" value="RRF_sf"/>
</dbReference>
<dbReference type="EMBL" id="LCDF01000010">
    <property type="protein sequence ID" value="KKS48298.1"/>
    <property type="molecule type" value="Genomic_DNA"/>
</dbReference>
<dbReference type="SUPFAM" id="SSF55194">
    <property type="entry name" value="Ribosome recycling factor, RRF"/>
    <property type="match status" value="1"/>
</dbReference>
<sequence length="183" mass="20853">MTYDFKKLEDKIAGAISHLESETASLRTGRANPALVEDIKIDAYGAPNPLKNIAAISIEDAKTIIVQPWDRSLLESIEKGIAASNIGLRPVVAKDILRVILPDLTEERRQSVIKILKEKLEESRVSARKARDEIWKEIQGLERQKKISEDEKFRLKEQMEDRIKKATLKIEGIAKKKEREILE</sequence>
<evidence type="ECO:0000256" key="1">
    <source>
        <dbReference type="ARBA" id="ARBA00005912"/>
    </source>
</evidence>
<dbReference type="NCBIfam" id="TIGR00496">
    <property type="entry name" value="frr"/>
    <property type="match status" value="1"/>
</dbReference>
<protein>
    <submittedName>
        <fullName evidence="5">Ribosome-recycling factor</fullName>
    </submittedName>
</protein>
<reference evidence="5 6" key="1">
    <citation type="journal article" date="2015" name="Nature">
        <title>rRNA introns, odd ribosomes, and small enigmatic genomes across a large radiation of phyla.</title>
        <authorList>
            <person name="Brown C.T."/>
            <person name="Hug L.A."/>
            <person name="Thomas B.C."/>
            <person name="Sharon I."/>
            <person name="Castelle C.J."/>
            <person name="Singh A."/>
            <person name="Wilkins M.J."/>
            <person name="Williams K.H."/>
            <person name="Banfield J.F."/>
        </authorList>
    </citation>
    <scope>NUCLEOTIDE SEQUENCE [LARGE SCALE GENOMIC DNA]</scope>
</reference>
<dbReference type="GO" id="GO:0006412">
    <property type="term" value="P:translation"/>
    <property type="evidence" value="ECO:0007669"/>
    <property type="project" value="UniProtKB-KW"/>
</dbReference>
<dbReference type="PANTHER" id="PTHR20982:SF3">
    <property type="entry name" value="MITOCHONDRIAL RIBOSOME RECYCLING FACTOR PSEUDO 1"/>
    <property type="match status" value="1"/>
</dbReference>
<comment type="caution">
    <text evidence="5">The sequence shown here is derived from an EMBL/GenBank/DDBJ whole genome shotgun (WGS) entry which is preliminary data.</text>
</comment>
<dbReference type="Gene3D" id="1.10.132.20">
    <property type="entry name" value="Ribosome-recycling factor"/>
    <property type="match status" value="1"/>
</dbReference>
<evidence type="ECO:0000313" key="6">
    <source>
        <dbReference type="Proteomes" id="UP000034036"/>
    </source>
</evidence>
<evidence type="ECO:0000313" key="5">
    <source>
        <dbReference type="EMBL" id="KKS48298.1"/>
    </source>
</evidence>
<dbReference type="InterPro" id="IPR002661">
    <property type="entry name" value="Ribosome_recyc_fac"/>
</dbReference>
<dbReference type="Gene3D" id="3.30.1360.40">
    <property type="match status" value="1"/>
</dbReference>
<evidence type="ECO:0000256" key="2">
    <source>
        <dbReference type="ARBA" id="ARBA00022917"/>
    </source>
</evidence>
<dbReference type="PATRIC" id="fig|1618659.3.peg.444"/>
<keyword evidence="2" id="KW-0648">Protein biosynthesis</keyword>
<comment type="similarity">
    <text evidence="1">Belongs to the RRF family.</text>
</comment>
<dbReference type="Proteomes" id="UP000034036">
    <property type="component" value="Unassembled WGS sequence"/>
</dbReference>